<comment type="catalytic activity">
    <reaction evidence="5">
        <text>(R)-4-phosphopantoate + beta-alanine + ATP = (R)-4'-phosphopantothenate + AMP + diphosphate + H(+)</text>
        <dbReference type="Rhea" id="RHEA:27930"/>
        <dbReference type="ChEBI" id="CHEBI:10986"/>
        <dbReference type="ChEBI" id="CHEBI:15378"/>
        <dbReference type="ChEBI" id="CHEBI:30616"/>
        <dbReference type="ChEBI" id="CHEBI:33019"/>
        <dbReference type="ChEBI" id="CHEBI:57966"/>
        <dbReference type="ChEBI" id="CHEBI:61294"/>
        <dbReference type="ChEBI" id="CHEBI:456215"/>
        <dbReference type="EC" id="6.3.2.36"/>
    </reaction>
</comment>
<sequence>MRLNIPFNHPRRESLLIREKLVDGFRKGIVAPEGLIAHGRGECFDYILGEKTQEFALRAIEAAAAAILLANHPVISVNGNVAALVPEYIVKLAEESGALIEVNLFYRTREREEAIKQHLLSHGAREVLGVGEDASATIPELFSERRRVSPRGILIADVVLVPLEDGDRTEALKRLGKFVVTIDLNPLSRTARTADVTIIDNVVRAMPLLVEKVRELKGRDREVLKEIISRYNNNEILQEALRFISHRLVELASRELRIRV</sequence>
<feature type="binding site" evidence="5">
    <location>
        <position position="18"/>
    </location>
    <ligand>
        <name>ATP</name>
        <dbReference type="ChEBI" id="CHEBI:30616"/>
    </ligand>
</feature>
<comment type="pathway">
    <text evidence="5">Cofactor biosynthesis; coenzyme A biosynthesis.</text>
</comment>
<evidence type="ECO:0000313" key="6">
    <source>
        <dbReference type="EMBL" id="ADG90929.1"/>
    </source>
</evidence>
<evidence type="ECO:0000256" key="1">
    <source>
        <dbReference type="ARBA" id="ARBA00022598"/>
    </source>
</evidence>
<feature type="binding site" evidence="5">
    <location>
        <begin position="183"/>
        <end position="185"/>
    </location>
    <ligand>
        <name>ATP</name>
        <dbReference type="ChEBI" id="CHEBI:30616"/>
    </ligand>
</feature>
<dbReference type="InterPro" id="IPR002855">
    <property type="entry name" value="PPS/PS"/>
</dbReference>
<dbReference type="GO" id="GO:0015937">
    <property type="term" value="P:coenzyme A biosynthetic process"/>
    <property type="evidence" value="ECO:0007669"/>
    <property type="project" value="UniProtKB-UniRule"/>
</dbReference>
<keyword evidence="4 5" id="KW-0173">Coenzyme A biosynthesis</keyword>
<dbReference type="InterPro" id="IPR038138">
    <property type="entry name" value="PPS/PS_sf"/>
</dbReference>
<keyword evidence="2 5" id="KW-0547">Nucleotide-binding</keyword>
<evidence type="ECO:0000256" key="5">
    <source>
        <dbReference type="HAMAP-Rule" id="MF_02224"/>
    </source>
</evidence>
<gene>
    <name evidence="6" type="ordered locus">Tagg_0656</name>
</gene>
<reference evidence="7" key="2">
    <citation type="journal article" date="2010" name="Stand. Genomic Sci.">
        <title>Complete genome sequence of Thermosphaera aggregans type strain (M11TLT).</title>
        <authorList>
            <person name="Spring S."/>
            <person name="Rachel R."/>
            <person name="Lapidus A."/>
            <person name="Davenport K."/>
            <person name="Tice H."/>
            <person name="Copeland A."/>
            <person name="Cheng J.-F."/>
            <person name="Lucas S."/>
            <person name="Chen F."/>
            <person name="Nolan M."/>
            <person name="Bruce D."/>
            <person name="Goodwin L."/>
            <person name="Pitluck S."/>
            <person name="Ivanova N."/>
            <person name="Mavromatis K."/>
            <person name="Ovchinnikova G."/>
            <person name="Pati A."/>
            <person name="Chen A."/>
            <person name="Palaniappan K."/>
            <person name="Land M."/>
            <person name="Hauser L."/>
            <person name="Chang Y.-J."/>
            <person name="Jeffries C.C."/>
            <person name="Brettin T."/>
            <person name="Detter J.C."/>
            <person name="Tapia R."/>
            <person name="Han C."/>
            <person name="Heimerl T."/>
            <person name="Weikl F."/>
            <person name="Brambilla E."/>
            <person name="Goker M."/>
            <person name="Bristow J."/>
            <person name="Eisen J.A."/>
            <person name="Markowitz V."/>
            <person name="Hugenholtz P."/>
            <person name="Kyrpides N.C."/>
            <person name="Klenk H.-P."/>
        </authorList>
    </citation>
    <scope>NUCLEOTIDE SEQUENCE [LARGE SCALE GENOMIC DNA]</scope>
    <source>
        <strain evidence="7">DSM 11486 / M11TL</strain>
    </source>
</reference>
<comment type="function">
    <text evidence="5">Catalyzes the condensation of (R)-4-phosphopantoate and beta-alanine to 4'-phosphopantothenate in the CoA biosynthesis pathway.</text>
</comment>
<evidence type="ECO:0000256" key="4">
    <source>
        <dbReference type="ARBA" id="ARBA00022993"/>
    </source>
</evidence>
<protein>
    <recommendedName>
        <fullName evidence="5">4-phosphopantoate--beta-alanine ligase</fullName>
        <ecNumber evidence="5">6.3.2.36</ecNumber>
    </recommendedName>
    <alternativeName>
        <fullName evidence="5">Phosphopantothenate synthetase</fullName>
        <shortName evidence="5">PPS</shortName>
    </alternativeName>
</protein>
<feature type="binding site" evidence="5">
    <location>
        <begin position="189"/>
        <end position="190"/>
    </location>
    <ligand>
        <name>ATP</name>
        <dbReference type="ChEBI" id="CHEBI:30616"/>
    </ligand>
</feature>
<comment type="subunit">
    <text evidence="5">Homodimer.</text>
</comment>
<dbReference type="UniPathway" id="UPA00241"/>
<dbReference type="NCBIfam" id="NF041123">
    <property type="entry name" value="phpantohe_syn_Arch"/>
    <property type="match status" value="1"/>
</dbReference>
<dbReference type="PIRSF" id="PIRSF004853">
    <property type="entry name" value="UCP004853"/>
    <property type="match status" value="1"/>
</dbReference>
<proteinExistence type="inferred from homology"/>
<keyword evidence="1 5" id="KW-0436">Ligase</keyword>
<dbReference type="Gene3D" id="3.40.50.12640">
    <property type="entry name" value="Phosphopantoate/pantothenate synthetase"/>
    <property type="match status" value="1"/>
</dbReference>
<dbReference type="GO" id="GO:0005524">
    <property type="term" value="F:ATP binding"/>
    <property type="evidence" value="ECO:0007669"/>
    <property type="project" value="UniProtKB-KW"/>
</dbReference>
<evidence type="ECO:0000256" key="3">
    <source>
        <dbReference type="ARBA" id="ARBA00022840"/>
    </source>
</evidence>
<dbReference type="NCBIfam" id="NF010324">
    <property type="entry name" value="PRK13761.1"/>
    <property type="match status" value="1"/>
</dbReference>
<dbReference type="EMBL" id="CP001939">
    <property type="protein sequence ID" value="ADG90929.1"/>
    <property type="molecule type" value="Genomic_DNA"/>
</dbReference>
<feature type="binding site" evidence="5">
    <location>
        <begin position="201"/>
        <end position="202"/>
    </location>
    <ligand>
        <name>ATP</name>
        <dbReference type="ChEBI" id="CHEBI:30616"/>
    </ligand>
</feature>
<organism evidence="6 7">
    <name type="scientific">Thermosphaera aggregans (strain DSM 11486 / M11TL)</name>
    <dbReference type="NCBI Taxonomy" id="633148"/>
    <lineage>
        <taxon>Archaea</taxon>
        <taxon>Thermoproteota</taxon>
        <taxon>Thermoprotei</taxon>
        <taxon>Desulfurococcales</taxon>
        <taxon>Desulfurococcaceae</taxon>
        <taxon>Thermosphaera</taxon>
    </lineage>
</organism>
<dbReference type="KEGG" id="tag:Tagg_0656"/>
<dbReference type="AlphaFoldDB" id="D5U1C9"/>
<dbReference type="HAMAP" id="MF_02224">
    <property type="entry name" value="PPS"/>
    <property type="match status" value="1"/>
</dbReference>
<reference key="3">
    <citation type="submission" date="2010-02" db="EMBL/GenBank/DDBJ databases">
        <title>Complete genome sequence of Thermosphaera aggregans type strain (M11TL).</title>
        <authorList>
            <consortium name="US DOE Joint Genome Institute (JGI-PGF)"/>
            <person name="Spring S."/>
            <person name="Lapidus A."/>
            <person name="Munk C."/>
            <person name="Schroeder M."/>
            <person name="Glavina Del Rio T."/>
            <person name="Tice H."/>
            <person name="Copeland A."/>
            <person name="Cheng J.-F."/>
            <person name="Lucas S."/>
            <person name="Chen F."/>
            <person name="Nolan M."/>
            <person name="Bruce D."/>
            <person name="Goodwin L."/>
            <person name="Pitluck S."/>
            <person name="Ivanova N."/>
            <person name="Mavromatis K."/>
            <person name="Ovchinnikova G."/>
            <person name="Pati A."/>
            <person name="Chen A."/>
            <person name="Palaniappan K."/>
            <person name="Land M."/>
            <person name="Hauser L."/>
            <person name="Chang Y.-J."/>
            <person name="Jeffries C.C."/>
            <person name="Brettin T."/>
            <person name="Detter J.C."/>
            <person name="Tapia R."/>
            <person name="Han C."/>
            <person name="Chain P."/>
            <person name="Heimerl T."/>
            <person name="Weik F."/>
            <person name="Goker M."/>
            <person name="Rachel R."/>
            <person name="Bristow J."/>
            <person name="Eisen J.A."/>
            <person name="Markowitz V."/>
            <person name="Hugenholtz P."/>
            <person name="Kyrpides N.C."/>
            <person name="Klenk H.-P."/>
        </authorList>
    </citation>
    <scope>NUCLEOTIDE SEQUENCE</scope>
    <source>
        <strain>DSM 11486</strain>
    </source>
</reference>
<evidence type="ECO:0000256" key="2">
    <source>
        <dbReference type="ARBA" id="ARBA00022741"/>
    </source>
</evidence>
<dbReference type="PANTHER" id="PTHR40695:SF1">
    <property type="entry name" value="4-PHOSPHOPANTOATE--BETA-ALANINE LIGASE"/>
    <property type="match status" value="1"/>
</dbReference>
<dbReference type="Pfam" id="PF02006">
    <property type="entry name" value="PPS_PS"/>
    <property type="match status" value="1"/>
</dbReference>
<accession>D5U1C9</accession>
<dbReference type="PANTHER" id="PTHR40695">
    <property type="entry name" value="4-PHOSPHOPANTOATE--BETA-ALANINE LIGASE"/>
    <property type="match status" value="1"/>
</dbReference>
<dbReference type="Proteomes" id="UP000002376">
    <property type="component" value="Chromosome"/>
</dbReference>
<reference evidence="6 7" key="1">
    <citation type="journal article" date="2010" name="Stand. Genomic Sci.">
        <title>Complete genome sequence of Thermosphaera aggregans type strain (M11TL).</title>
        <authorList>
            <person name="Spring S."/>
            <person name="Rachel R."/>
            <person name="Lapidus A."/>
            <person name="Davenport K."/>
            <person name="Tice H."/>
            <person name="Copeland A."/>
            <person name="Cheng J.F."/>
            <person name="Lucas S."/>
            <person name="Chen F."/>
            <person name="Nolan M."/>
            <person name="Bruce D."/>
            <person name="Goodwin L."/>
            <person name="Pitluck S."/>
            <person name="Ivanova N."/>
            <person name="Mavromatis K."/>
            <person name="Ovchinnikova G."/>
            <person name="Pati A."/>
            <person name="Chen A."/>
            <person name="Palaniappan K."/>
            <person name="Land M."/>
            <person name="Hauser L."/>
            <person name="Chang Y.J."/>
            <person name="Jeffries C.C."/>
            <person name="Brettin T."/>
            <person name="Detter J.C."/>
            <person name="Tapia R."/>
            <person name="Han C."/>
            <person name="Heimerl T."/>
            <person name="Weikl F."/>
            <person name="Brambilla E."/>
            <person name="Goker M."/>
            <person name="Bristow J."/>
            <person name="Eisen J.A."/>
            <person name="Markowitz V."/>
            <person name="Hugenholtz P."/>
            <person name="Kyrpides N.C."/>
            <person name="Klenk H.P."/>
        </authorList>
    </citation>
    <scope>NUCLEOTIDE SEQUENCE [LARGE SCALE GENOMIC DNA]</scope>
    <source>
        <strain evidence="7">DSM 11486 / M11TL</strain>
    </source>
</reference>
<dbReference type="HOGENOM" id="CLU_078701_0_0_2"/>
<dbReference type="GO" id="GO:0016881">
    <property type="term" value="F:acid-amino acid ligase activity"/>
    <property type="evidence" value="ECO:0007669"/>
    <property type="project" value="UniProtKB-UniRule"/>
</dbReference>
<comment type="similarity">
    <text evidence="5">Belongs to the archaeal phosphopantothenate synthetase family.</text>
</comment>
<dbReference type="EC" id="6.3.2.36" evidence="5"/>
<dbReference type="STRING" id="633148.Tagg_0656"/>
<feature type="binding site" evidence="5">
    <location>
        <position position="40"/>
    </location>
    <ligand>
        <name>ATP</name>
        <dbReference type="ChEBI" id="CHEBI:30616"/>
    </ligand>
</feature>
<keyword evidence="3 5" id="KW-0067">ATP-binding</keyword>
<evidence type="ECO:0000313" key="7">
    <source>
        <dbReference type="Proteomes" id="UP000002376"/>
    </source>
</evidence>
<dbReference type="eggNOG" id="arCOG04262">
    <property type="taxonomic scope" value="Archaea"/>
</dbReference>
<keyword evidence="7" id="KW-1185">Reference proteome</keyword>
<name>D5U1C9_THEAM</name>